<protein>
    <submittedName>
        <fullName evidence="9">HAD superfamily hydrolase</fullName>
    </submittedName>
</protein>
<keyword evidence="3" id="KW-0479">Metal-binding</keyword>
<dbReference type="PROSITE" id="PS50249">
    <property type="entry name" value="MPN"/>
    <property type="match status" value="1"/>
</dbReference>
<evidence type="ECO:0000256" key="5">
    <source>
        <dbReference type="ARBA" id="ARBA00022833"/>
    </source>
</evidence>
<name>A0A0R1ZBN8_9LACO</name>
<reference evidence="9 10" key="1">
    <citation type="journal article" date="2015" name="Genome Announc.">
        <title>Expanding the biotechnology potential of lactobacilli through comparative genomics of 213 strains and associated genera.</title>
        <authorList>
            <person name="Sun Z."/>
            <person name="Harris H.M."/>
            <person name="McCann A."/>
            <person name="Guo C."/>
            <person name="Argimon S."/>
            <person name="Zhang W."/>
            <person name="Yang X."/>
            <person name="Jeffery I.B."/>
            <person name="Cooney J.C."/>
            <person name="Kagawa T.F."/>
            <person name="Liu W."/>
            <person name="Song Y."/>
            <person name="Salvetti E."/>
            <person name="Wrobel A."/>
            <person name="Rasinkangas P."/>
            <person name="Parkhill J."/>
            <person name="Rea M.C."/>
            <person name="O'Sullivan O."/>
            <person name="Ritari J."/>
            <person name="Douillard F.P."/>
            <person name="Paul Ross R."/>
            <person name="Yang R."/>
            <person name="Briner A.E."/>
            <person name="Felis G.E."/>
            <person name="de Vos W.M."/>
            <person name="Barrangou R."/>
            <person name="Klaenhammer T.R."/>
            <person name="Caufield P.W."/>
            <person name="Cui Y."/>
            <person name="Zhang H."/>
            <person name="O'Toole P.W."/>
        </authorList>
    </citation>
    <scope>NUCLEOTIDE SEQUENCE [LARGE SCALE GENOMIC DNA]</scope>
    <source>
        <strain evidence="9 10">DSM 20653</strain>
    </source>
</reference>
<dbReference type="InterPro" id="IPR037518">
    <property type="entry name" value="MPN"/>
</dbReference>
<evidence type="ECO:0000256" key="2">
    <source>
        <dbReference type="ARBA" id="ARBA00022670"/>
    </source>
</evidence>
<keyword evidence="10" id="KW-1185">Reference proteome</keyword>
<dbReference type="NCBIfam" id="NF000642">
    <property type="entry name" value="PRK00024.1"/>
    <property type="match status" value="1"/>
</dbReference>
<evidence type="ECO:0000313" key="10">
    <source>
        <dbReference type="Proteomes" id="UP000051291"/>
    </source>
</evidence>
<keyword evidence="2" id="KW-0645">Protease</keyword>
<dbReference type="Proteomes" id="UP000051291">
    <property type="component" value="Unassembled WGS sequence"/>
</dbReference>
<evidence type="ECO:0000256" key="4">
    <source>
        <dbReference type="ARBA" id="ARBA00022801"/>
    </source>
</evidence>
<evidence type="ECO:0000256" key="6">
    <source>
        <dbReference type="ARBA" id="ARBA00023049"/>
    </source>
</evidence>
<dbReference type="GO" id="GO:0046872">
    <property type="term" value="F:metal ion binding"/>
    <property type="evidence" value="ECO:0007669"/>
    <property type="project" value="UniProtKB-KW"/>
</dbReference>
<dbReference type="PROSITE" id="PS01302">
    <property type="entry name" value="UPF0758"/>
    <property type="match status" value="1"/>
</dbReference>
<gene>
    <name evidence="9" type="ORF">FC64_GL000983</name>
</gene>
<dbReference type="RefSeq" id="WP_081035646.1">
    <property type="nucleotide sequence ID" value="NZ_AYYZ01000029.1"/>
</dbReference>
<dbReference type="InterPro" id="IPR025657">
    <property type="entry name" value="RadC_JAB"/>
</dbReference>
<dbReference type="InterPro" id="IPR001405">
    <property type="entry name" value="UPF0758"/>
</dbReference>
<comment type="similarity">
    <text evidence="1 7">Belongs to the UPF0758 family.</text>
</comment>
<sequence>MSLINQFQADCLEKQVKRYGTAQLSDRELLGLLLSQFCSARAVSQLTDQFFAENFDLTHVSYLTAMDWERYFNNQTKAVRMQVICEFVKRCRQNPPLVLGQVGSSQMIGNHLIEKLKFNRQEVLYGVLLDTKNQIIHEKEIFKGTLDSATVHPREIFQLAIQFTAARIIIAHNHPSGKPEPSKNDQLLTDRLVKCGELLGIELLDHIIIGKNNYFSFREAQLI</sequence>
<dbReference type="Gene3D" id="3.40.140.10">
    <property type="entry name" value="Cytidine Deaminase, domain 2"/>
    <property type="match status" value="1"/>
</dbReference>
<dbReference type="GO" id="GO:0008237">
    <property type="term" value="F:metallopeptidase activity"/>
    <property type="evidence" value="ECO:0007669"/>
    <property type="project" value="UniProtKB-KW"/>
</dbReference>
<organism evidence="9 10">
    <name type="scientific">Ligilactobacillus araffinosus DSM 20653</name>
    <dbReference type="NCBI Taxonomy" id="1423820"/>
    <lineage>
        <taxon>Bacteria</taxon>
        <taxon>Bacillati</taxon>
        <taxon>Bacillota</taxon>
        <taxon>Bacilli</taxon>
        <taxon>Lactobacillales</taxon>
        <taxon>Lactobacillaceae</taxon>
        <taxon>Ligilactobacillus</taxon>
    </lineage>
</organism>
<dbReference type="NCBIfam" id="TIGR00608">
    <property type="entry name" value="radc"/>
    <property type="match status" value="1"/>
</dbReference>
<accession>A0A0R1ZBN8</accession>
<dbReference type="CDD" id="cd08071">
    <property type="entry name" value="MPN_DUF2466"/>
    <property type="match status" value="1"/>
</dbReference>
<proteinExistence type="inferred from homology"/>
<evidence type="ECO:0000256" key="7">
    <source>
        <dbReference type="RuleBase" id="RU003797"/>
    </source>
</evidence>
<dbReference type="STRING" id="1423820.FC64_GL000983"/>
<dbReference type="EMBL" id="AYYZ01000029">
    <property type="protein sequence ID" value="KRM51791.1"/>
    <property type="molecule type" value="Genomic_DNA"/>
</dbReference>
<evidence type="ECO:0000313" key="9">
    <source>
        <dbReference type="EMBL" id="KRM51791.1"/>
    </source>
</evidence>
<evidence type="ECO:0000256" key="1">
    <source>
        <dbReference type="ARBA" id="ARBA00010243"/>
    </source>
</evidence>
<dbReference type="PANTHER" id="PTHR30471">
    <property type="entry name" value="DNA REPAIR PROTEIN RADC"/>
    <property type="match status" value="1"/>
</dbReference>
<dbReference type="AlphaFoldDB" id="A0A0R1ZBN8"/>
<dbReference type="GO" id="GO:0006508">
    <property type="term" value="P:proteolysis"/>
    <property type="evidence" value="ECO:0007669"/>
    <property type="project" value="UniProtKB-KW"/>
</dbReference>
<dbReference type="PATRIC" id="fig|1423820.4.peg.1007"/>
<dbReference type="PANTHER" id="PTHR30471:SF3">
    <property type="entry name" value="UPF0758 PROTEIN YEES-RELATED"/>
    <property type="match status" value="1"/>
</dbReference>
<keyword evidence="4 9" id="KW-0378">Hydrolase</keyword>
<dbReference type="Pfam" id="PF04002">
    <property type="entry name" value="RadC"/>
    <property type="match status" value="1"/>
</dbReference>
<keyword evidence="6" id="KW-0482">Metalloprotease</keyword>
<keyword evidence="5" id="KW-0862">Zinc</keyword>
<dbReference type="InterPro" id="IPR020891">
    <property type="entry name" value="UPF0758_CS"/>
</dbReference>
<feature type="domain" description="MPN" evidence="8">
    <location>
        <begin position="101"/>
        <end position="223"/>
    </location>
</feature>
<evidence type="ECO:0000259" key="8">
    <source>
        <dbReference type="PROSITE" id="PS50249"/>
    </source>
</evidence>
<comment type="caution">
    <text evidence="9">The sequence shown here is derived from an EMBL/GenBank/DDBJ whole genome shotgun (WGS) entry which is preliminary data.</text>
</comment>
<evidence type="ECO:0000256" key="3">
    <source>
        <dbReference type="ARBA" id="ARBA00022723"/>
    </source>
</evidence>